<gene>
    <name evidence="1" type="ORF">CEXT_368421</name>
</gene>
<protein>
    <submittedName>
        <fullName evidence="1">Uncharacterized protein</fullName>
    </submittedName>
</protein>
<dbReference type="AlphaFoldDB" id="A0AAV4TI61"/>
<dbReference type="Proteomes" id="UP001054945">
    <property type="component" value="Unassembled WGS sequence"/>
</dbReference>
<keyword evidence="2" id="KW-1185">Reference proteome</keyword>
<reference evidence="1 2" key="1">
    <citation type="submission" date="2021-06" db="EMBL/GenBank/DDBJ databases">
        <title>Caerostris extrusa draft genome.</title>
        <authorList>
            <person name="Kono N."/>
            <person name="Arakawa K."/>
        </authorList>
    </citation>
    <scope>NUCLEOTIDE SEQUENCE [LARGE SCALE GENOMIC DNA]</scope>
</reference>
<evidence type="ECO:0000313" key="2">
    <source>
        <dbReference type="Proteomes" id="UP001054945"/>
    </source>
</evidence>
<accession>A0AAV4TI61</accession>
<organism evidence="1 2">
    <name type="scientific">Caerostris extrusa</name>
    <name type="common">Bark spider</name>
    <name type="synonym">Caerostris bankana</name>
    <dbReference type="NCBI Taxonomy" id="172846"/>
    <lineage>
        <taxon>Eukaryota</taxon>
        <taxon>Metazoa</taxon>
        <taxon>Ecdysozoa</taxon>
        <taxon>Arthropoda</taxon>
        <taxon>Chelicerata</taxon>
        <taxon>Arachnida</taxon>
        <taxon>Araneae</taxon>
        <taxon>Araneomorphae</taxon>
        <taxon>Entelegynae</taxon>
        <taxon>Araneoidea</taxon>
        <taxon>Araneidae</taxon>
        <taxon>Caerostris</taxon>
    </lineage>
</organism>
<dbReference type="EMBL" id="BPLR01011237">
    <property type="protein sequence ID" value="GIY45116.1"/>
    <property type="molecule type" value="Genomic_DNA"/>
</dbReference>
<name>A0AAV4TI61_CAEEX</name>
<proteinExistence type="predicted"/>
<sequence>MPRPVIHHPAVGDCLPWHRLLHIYLVFTTPVLLPPVNVEADAKTKQFLILSFTETRTSKFNSSAFQIFMSYQ</sequence>
<comment type="caution">
    <text evidence="1">The sequence shown here is derived from an EMBL/GenBank/DDBJ whole genome shotgun (WGS) entry which is preliminary data.</text>
</comment>
<evidence type="ECO:0000313" key="1">
    <source>
        <dbReference type="EMBL" id="GIY45116.1"/>
    </source>
</evidence>